<evidence type="ECO:0000256" key="2">
    <source>
        <dbReference type="SAM" id="SignalP"/>
    </source>
</evidence>
<dbReference type="InterPro" id="IPR027385">
    <property type="entry name" value="Beta-barrel_OMP"/>
</dbReference>
<dbReference type="Gene3D" id="2.40.160.20">
    <property type="match status" value="1"/>
</dbReference>
<dbReference type="EMBL" id="CP042382">
    <property type="protein sequence ID" value="QEA37840.1"/>
    <property type="molecule type" value="Genomic_DNA"/>
</dbReference>
<proteinExistence type="predicted"/>
<dbReference type="GO" id="GO:0019867">
    <property type="term" value="C:outer membrane"/>
    <property type="evidence" value="ECO:0007669"/>
    <property type="project" value="InterPro"/>
</dbReference>
<dbReference type="InterPro" id="IPR011250">
    <property type="entry name" value="OMP/PagP_B-barrel"/>
</dbReference>
<accession>A0A5B8SSS1</accession>
<feature type="domain" description="Outer membrane protein beta-barrel" evidence="3">
    <location>
        <begin position="9"/>
        <end position="210"/>
    </location>
</feature>
<evidence type="ECO:0000313" key="4">
    <source>
        <dbReference type="EMBL" id="QEA37840.1"/>
    </source>
</evidence>
<name>A0A5B8SSS1_9GAMM</name>
<feature type="chain" id="PRO_5022888079" evidence="2">
    <location>
        <begin position="23"/>
        <end position="210"/>
    </location>
</feature>
<dbReference type="Proteomes" id="UP000321272">
    <property type="component" value="Chromosome"/>
</dbReference>
<gene>
    <name evidence="4" type="ORF">FGL86_01315</name>
</gene>
<organism evidence="4 5">
    <name type="scientific">Pistricoccus aurantiacus</name>
    <dbReference type="NCBI Taxonomy" id="1883414"/>
    <lineage>
        <taxon>Bacteria</taxon>
        <taxon>Pseudomonadati</taxon>
        <taxon>Pseudomonadota</taxon>
        <taxon>Gammaproteobacteria</taxon>
        <taxon>Oceanospirillales</taxon>
        <taxon>Halomonadaceae</taxon>
        <taxon>Pistricoccus</taxon>
    </lineage>
</organism>
<dbReference type="InterPro" id="IPR006315">
    <property type="entry name" value="OM_autotransptr_brl_dom"/>
</dbReference>
<dbReference type="NCBIfam" id="TIGR01414">
    <property type="entry name" value="autotrans_barl"/>
    <property type="match status" value="1"/>
</dbReference>
<dbReference type="SUPFAM" id="SSF56925">
    <property type="entry name" value="OMPA-like"/>
    <property type="match status" value="1"/>
</dbReference>
<sequence length="210" mass="22433">MKKLTILASSLILAGFSATALAASPQPYIGGQVGYQSVSAEVNQGSTTSAAYADQDLSGIQGGLFAGMKFTLANDFFIAPEINVGTSNADGKLRTDNVNVKAEAKESYGAGLLAGLEATRNTDVYARVGYQRTKFEVRQSVNGAGSRTEDDNYNGFRYGVGVQTAIAPQMDLRLDWSQTSYSDNSYKESGSKVKFDPTENLVQLGIAYNF</sequence>
<dbReference type="AlphaFoldDB" id="A0A5B8SSS1"/>
<evidence type="ECO:0000313" key="5">
    <source>
        <dbReference type="Proteomes" id="UP000321272"/>
    </source>
</evidence>
<dbReference type="Pfam" id="PF13505">
    <property type="entry name" value="OMP_b-brl"/>
    <property type="match status" value="1"/>
</dbReference>
<feature type="signal peptide" evidence="2">
    <location>
        <begin position="1"/>
        <end position="22"/>
    </location>
</feature>
<dbReference type="RefSeq" id="WP_147182908.1">
    <property type="nucleotide sequence ID" value="NZ_CP042382.1"/>
</dbReference>
<keyword evidence="1 2" id="KW-0732">Signal</keyword>
<keyword evidence="5" id="KW-1185">Reference proteome</keyword>
<evidence type="ECO:0000256" key="1">
    <source>
        <dbReference type="ARBA" id="ARBA00022729"/>
    </source>
</evidence>
<evidence type="ECO:0000259" key="3">
    <source>
        <dbReference type="Pfam" id="PF13505"/>
    </source>
</evidence>
<dbReference type="OrthoDB" id="6115907at2"/>
<protein>
    <submittedName>
        <fullName evidence="4">Porin family protein</fullName>
    </submittedName>
</protein>
<reference evidence="4 5" key="1">
    <citation type="submission" date="2019-06" db="EMBL/GenBank/DDBJ databases">
        <title>Genome analyses of bacteria isolated from kimchi.</title>
        <authorList>
            <person name="Lee S."/>
            <person name="Ahn S."/>
            <person name="Roh S."/>
        </authorList>
    </citation>
    <scope>NUCLEOTIDE SEQUENCE [LARGE SCALE GENOMIC DNA]</scope>
    <source>
        <strain evidence="4 5">CBA4606</strain>
    </source>
</reference>
<dbReference type="KEGG" id="paur:FGL86_01315"/>